<dbReference type="Proteomes" id="UP000708576">
    <property type="component" value="Unassembled WGS sequence"/>
</dbReference>
<protein>
    <submittedName>
        <fullName evidence="3">PASTA domain-containing protein</fullName>
    </submittedName>
</protein>
<keyword evidence="1" id="KW-0812">Transmembrane</keyword>
<dbReference type="Pfam" id="PF03793">
    <property type="entry name" value="PASTA"/>
    <property type="match status" value="2"/>
</dbReference>
<dbReference type="Gene3D" id="3.30.10.20">
    <property type="match status" value="3"/>
</dbReference>
<dbReference type="EMBL" id="JAGUCO010000007">
    <property type="protein sequence ID" value="MBS2098954.1"/>
    <property type="molecule type" value="Genomic_DNA"/>
</dbReference>
<evidence type="ECO:0000259" key="2">
    <source>
        <dbReference type="PROSITE" id="PS51178"/>
    </source>
</evidence>
<dbReference type="CDD" id="cd06577">
    <property type="entry name" value="PASTA_pknB"/>
    <property type="match status" value="3"/>
</dbReference>
<dbReference type="RefSeq" id="WP_212216197.1">
    <property type="nucleotide sequence ID" value="NZ_JAGUCO010000007.1"/>
</dbReference>
<keyword evidence="4" id="KW-1185">Reference proteome</keyword>
<sequence>MSFLKFLFSKVFLKNLGIAIGIIALLLIGTFITLNIYTLHGVTQPVPDCTGLTQNQFEELLEEKNFRFNIIDSVHITGFAPGAVVEQLPQAGTQVKKNRTIHFTINAYSAEKVQVPNLSSYSLRSAKAILESYGLKTGELIYIPSEYTNEVLGQHYKGKPIEPGTSIEKGSVIDLLLGQGLSDKKTNIPDLTGLATDEARHFLVSVSLNLGSTIYDSTVVSQDDSLFAFIWKQKPTADPGSRIPLGSSIDVWLSTDSSKILPDTLSTDSLSFDALKVEPPVEEEEAGNNYEEF</sequence>
<dbReference type="SMART" id="SM00740">
    <property type="entry name" value="PASTA"/>
    <property type="match status" value="3"/>
</dbReference>
<reference evidence="3 4" key="1">
    <citation type="journal article" date="2015" name="Int. J. Syst. Evol. Microbiol.">
        <title>Carboxylicivirga linearis sp. nov., isolated from a sea cucumber culture pond.</title>
        <authorList>
            <person name="Wang F.Q."/>
            <person name="Zhou Y.X."/>
            <person name="Lin X.Z."/>
            <person name="Chen G.J."/>
            <person name="Du Z.J."/>
        </authorList>
    </citation>
    <scope>NUCLEOTIDE SEQUENCE [LARGE SCALE GENOMIC DNA]</scope>
    <source>
        <strain evidence="3 4">FB218</strain>
    </source>
</reference>
<accession>A0ABS5JVM2</accession>
<evidence type="ECO:0000313" key="4">
    <source>
        <dbReference type="Proteomes" id="UP000708576"/>
    </source>
</evidence>
<feature type="transmembrane region" description="Helical" evidence="1">
    <location>
        <begin position="12"/>
        <end position="37"/>
    </location>
</feature>
<proteinExistence type="predicted"/>
<gene>
    <name evidence="3" type="ORF">KEM10_11750</name>
</gene>
<dbReference type="SUPFAM" id="SSF54184">
    <property type="entry name" value="Penicillin-binding protein 2x (pbp-2x), c-terminal domain"/>
    <property type="match status" value="1"/>
</dbReference>
<feature type="domain" description="PASTA" evidence="2">
    <location>
        <begin position="109"/>
        <end position="179"/>
    </location>
</feature>
<evidence type="ECO:0000256" key="1">
    <source>
        <dbReference type="SAM" id="Phobius"/>
    </source>
</evidence>
<feature type="domain" description="PASTA" evidence="2">
    <location>
        <begin position="41"/>
        <end position="107"/>
    </location>
</feature>
<name>A0ABS5JVM2_9BACT</name>
<comment type="caution">
    <text evidence="3">The sequence shown here is derived from an EMBL/GenBank/DDBJ whole genome shotgun (WGS) entry which is preliminary data.</text>
</comment>
<keyword evidence="1" id="KW-1133">Transmembrane helix</keyword>
<keyword evidence="1" id="KW-0472">Membrane</keyword>
<evidence type="ECO:0000313" key="3">
    <source>
        <dbReference type="EMBL" id="MBS2098954.1"/>
    </source>
</evidence>
<dbReference type="InterPro" id="IPR005543">
    <property type="entry name" value="PASTA_dom"/>
</dbReference>
<dbReference type="PROSITE" id="PS51178">
    <property type="entry name" value="PASTA"/>
    <property type="match status" value="2"/>
</dbReference>
<organism evidence="3 4">
    <name type="scientific">Carboxylicivirga linearis</name>
    <dbReference type="NCBI Taxonomy" id="1628157"/>
    <lineage>
        <taxon>Bacteria</taxon>
        <taxon>Pseudomonadati</taxon>
        <taxon>Bacteroidota</taxon>
        <taxon>Bacteroidia</taxon>
        <taxon>Marinilabiliales</taxon>
        <taxon>Marinilabiliaceae</taxon>
        <taxon>Carboxylicivirga</taxon>
    </lineage>
</organism>